<organism evidence="1 2">
    <name type="scientific">Stigmatella ashevillensis</name>
    <dbReference type="NCBI Taxonomy" id="2995309"/>
    <lineage>
        <taxon>Bacteria</taxon>
        <taxon>Pseudomonadati</taxon>
        <taxon>Myxococcota</taxon>
        <taxon>Myxococcia</taxon>
        <taxon>Myxococcales</taxon>
        <taxon>Cystobacterineae</taxon>
        <taxon>Archangiaceae</taxon>
        <taxon>Stigmatella</taxon>
    </lineage>
</organism>
<evidence type="ECO:0000313" key="2">
    <source>
        <dbReference type="Proteomes" id="UP001221838"/>
    </source>
</evidence>
<dbReference type="RefSeq" id="WP_272140962.1">
    <property type="nucleotide sequence ID" value="NZ_JAQNDM010000002.1"/>
</dbReference>
<dbReference type="Proteomes" id="UP001221838">
    <property type="component" value="Unassembled WGS sequence"/>
</dbReference>
<sequence length="90" mass="10241">MNLLATYDTGEATQTGRCDTYGTWEKVSHLFTGYGSTVRYMRWSDEREDVRCMDSRRCFMSSPRVSVYALWDPGYGGFEVDGRADSNLGT</sequence>
<gene>
    <name evidence="1" type="ORF">POL68_21230</name>
</gene>
<name>A0ABT5DBJ5_9BACT</name>
<proteinExistence type="predicted"/>
<keyword evidence="2" id="KW-1185">Reference proteome</keyword>
<evidence type="ECO:0000313" key="1">
    <source>
        <dbReference type="EMBL" id="MDC0711008.1"/>
    </source>
</evidence>
<comment type="caution">
    <text evidence="1">The sequence shown here is derived from an EMBL/GenBank/DDBJ whole genome shotgun (WGS) entry which is preliminary data.</text>
</comment>
<accession>A0ABT5DBJ5</accession>
<reference evidence="1 2" key="1">
    <citation type="submission" date="2022-11" db="EMBL/GenBank/DDBJ databases">
        <title>Minimal conservation of predation-associated metabolite biosynthetic gene clusters underscores biosynthetic potential of Myxococcota including descriptions for ten novel species: Archangium lansinium sp. nov., Myxococcus landrumus sp. nov., Nannocystis bai.</title>
        <authorList>
            <person name="Ahearne A."/>
            <person name="Stevens C."/>
            <person name="Dowd S."/>
        </authorList>
    </citation>
    <scope>NUCLEOTIDE SEQUENCE [LARGE SCALE GENOMIC DNA]</scope>
    <source>
        <strain evidence="1 2">NCWAL01</strain>
    </source>
</reference>
<protein>
    <submittedName>
        <fullName evidence="1">Uncharacterized protein</fullName>
    </submittedName>
</protein>
<dbReference type="EMBL" id="JAQNDM010000002">
    <property type="protein sequence ID" value="MDC0711008.1"/>
    <property type="molecule type" value="Genomic_DNA"/>
</dbReference>